<dbReference type="Gene3D" id="3.40.50.740">
    <property type="match status" value="1"/>
</dbReference>
<comment type="similarity">
    <text evidence="1">Belongs to the prokaryotic molybdopterin-containing oxidoreductase family.</text>
</comment>
<dbReference type="InterPro" id="IPR019546">
    <property type="entry name" value="TAT_signal_bac_arc"/>
</dbReference>
<feature type="region of interest" description="Disordered" evidence="7">
    <location>
        <begin position="80"/>
        <end position="103"/>
    </location>
</feature>
<dbReference type="HOGENOM" id="CLU_000422_13_3_2"/>
<dbReference type="Gene3D" id="3.40.228.10">
    <property type="entry name" value="Dimethylsulfoxide Reductase, domain 2"/>
    <property type="match status" value="1"/>
</dbReference>
<dbReference type="Gene3D" id="2.20.25.90">
    <property type="entry name" value="ADC-like domains"/>
    <property type="match status" value="1"/>
</dbReference>
<evidence type="ECO:0000313" key="10">
    <source>
        <dbReference type="Proteomes" id="UP000069906"/>
    </source>
</evidence>
<keyword evidence="10" id="KW-1185">Reference proteome</keyword>
<dbReference type="EMBL" id="CP008874">
    <property type="protein sequence ID" value="AKH97773.1"/>
    <property type="molecule type" value="Genomic_DNA"/>
</dbReference>
<dbReference type="Pfam" id="PF00384">
    <property type="entry name" value="Molybdopterin"/>
    <property type="match status" value="1"/>
</dbReference>
<name>A0A0F7PEN0_9EURY</name>
<feature type="compositionally biased region" description="Low complexity" evidence="7">
    <location>
        <begin position="33"/>
        <end position="42"/>
    </location>
</feature>
<evidence type="ECO:0000256" key="2">
    <source>
        <dbReference type="ARBA" id="ARBA00022723"/>
    </source>
</evidence>
<dbReference type="GO" id="GO:0043546">
    <property type="term" value="F:molybdopterin cofactor binding"/>
    <property type="evidence" value="ECO:0007669"/>
    <property type="project" value="InterPro"/>
</dbReference>
<evidence type="ECO:0000256" key="1">
    <source>
        <dbReference type="ARBA" id="ARBA00010312"/>
    </source>
</evidence>
<dbReference type="GO" id="GO:0016491">
    <property type="term" value="F:oxidoreductase activity"/>
    <property type="evidence" value="ECO:0007669"/>
    <property type="project" value="UniProtKB-KW"/>
</dbReference>
<feature type="region of interest" description="Disordered" evidence="7">
    <location>
        <begin position="33"/>
        <end position="56"/>
    </location>
</feature>
<dbReference type="SUPFAM" id="SSF53706">
    <property type="entry name" value="Formate dehydrogenase/DMSO reductase, domains 1-3"/>
    <property type="match status" value="1"/>
</dbReference>
<dbReference type="InterPro" id="IPR006311">
    <property type="entry name" value="TAT_signal"/>
</dbReference>
<dbReference type="GO" id="GO:0046872">
    <property type="term" value="F:metal ion binding"/>
    <property type="evidence" value="ECO:0007669"/>
    <property type="project" value="UniProtKB-KW"/>
</dbReference>
<dbReference type="Proteomes" id="UP000069906">
    <property type="component" value="Chromosome"/>
</dbReference>
<keyword evidence="5" id="KW-0408">Iron</keyword>
<organism evidence="9 10">
    <name type="scientific">Halanaeroarchaeum sulfurireducens</name>
    <dbReference type="NCBI Taxonomy" id="1604004"/>
    <lineage>
        <taxon>Archaea</taxon>
        <taxon>Methanobacteriati</taxon>
        <taxon>Methanobacteriota</taxon>
        <taxon>Stenosarchaea group</taxon>
        <taxon>Halobacteria</taxon>
        <taxon>Halobacteriales</taxon>
        <taxon>Halobacteriaceae</taxon>
        <taxon>Halanaeroarchaeum</taxon>
    </lineage>
</organism>
<keyword evidence="2" id="KW-0479">Metal-binding</keyword>
<dbReference type="InterPro" id="IPR006963">
    <property type="entry name" value="Mopterin_OxRdtase_4Fe-4S_dom"/>
</dbReference>
<dbReference type="NCBIfam" id="TIGR01409">
    <property type="entry name" value="TAT_signal_seq"/>
    <property type="match status" value="1"/>
</dbReference>
<dbReference type="PROSITE" id="PS51318">
    <property type="entry name" value="TAT"/>
    <property type="match status" value="1"/>
</dbReference>
<dbReference type="InterPro" id="IPR050612">
    <property type="entry name" value="Prok_Mopterin_Oxidored"/>
</dbReference>
<dbReference type="InterPro" id="IPR009010">
    <property type="entry name" value="Asp_de-COase-like_dom_sf"/>
</dbReference>
<evidence type="ECO:0000256" key="4">
    <source>
        <dbReference type="ARBA" id="ARBA00023002"/>
    </source>
</evidence>
<dbReference type="KEGG" id="hsu:HLASF_1287"/>
<dbReference type="Gene3D" id="2.40.40.20">
    <property type="match status" value="1"/>
</dbReference>
<accession>A0A0F7PEN0</accession>
<dbReference type="CDD" id="cd02775">
    <property type="entry name" value="MopB_CT"/>
    <property type="match status" value="1"/>
</dbReference>
<dbReference type="Gene3D" id="3.30.2070.10">
    <property type="entry name" value="Formate dehydrogenase/DMSO reductase"/>
    <property type="match status" value="1"/>
</dbReference>
<feature type="domain" description="4Fe-4S Mo/W bis-MGD-type" evidence="8">
    <location>
        <begin position="54"/>
        <end position="115"/>
    </location>
</feature>
<keyword evidence="3" id="KW-0732">Signal</keyword>
<dbReference type="AlphaFoldDB" id="A0A0F7PEN0"/>
<reference evidence="9 10" key="1">
    <citation type="journal article" date="2015" name="ISME J.">
        <title>Elemental sulfur and acetate can support life of a novel strictly anaerobic haloarchaeon.</title>
        <authorList>
            <person name="Sorokin D.Y."/>
            <person name="Kublanov I.V."/>
            <person name="Gavrilov S.N."/>
            <person name="Rojo D."/>
            <person name="Roman P."/>
            <person name="Golyshin P.N."/>
            <person name="Slepak V.Z."/>
            <person name="Smedile F."/>
            <person name="Ferrer M."/>
            <person name="Messina E."/>
            <person name="La Cono V."/>
            <person name="Yakimov M.M."/>
        </authorList>
    </citation>
    <scope>NUCLEOTIDE SEQUENCE [LARGE SCALE GENOMIC DNA]</scope>
    <source>
        <strain evidence="9 10">HSR2</strain>
    </source>
</reference>
<dbReference type="InterPro" id="IPR006657">
    <property type="entry name" value="MoPterin_dinucl-bd_dom"/>
</dbReference>
<evidence type="ECO:0000256" key="5">
    <source>
        <dbReference type="ARBA" id="ARBA00023004"/>
    </source>
</evidence>
<evidence type="ECO:0000259" key="8">
    <source>
        <dbReference type="SMART" id="SM00926"/>
    </source>
</evidence>
<keyword evidence="4" id="KW-0560">Oxidoreductase</keyword>
<dbReference type="SUPFAM" id="SSF50692">
    <property type="entry name" value="ADC-like"/>
    <property type="match status" value="1"/>
</dbReference>
<keyword evidence="6" id="KW-0411">Iron-sulfur</keyword>
<dbReference type="InterPro" id="IPR006656">
    <property type="entry name" value="Mopterin_OxRdtase"/>
</dbReference>
<evidence type="ECO:0000256" key="7">
    <source>
        <dbReference type="SAM" id="MobiDB-lite"/>
    </source>
</evidence>
<dbReference type="PANTHER" id="PTHR43742:SF6">
    <property type="entry name" value="OXIDOREDUCTASE YYAE-RELATED"/>
    <property type="match status" value="1"/>
</dbReference>
<dbReference type="PANTHER" id="PTHR43742">
    <property type="entry name" value="TRIMETHYLAMINE-N-OXIDE REDUCTASE"/>
    <property type="match status" value="1"/>
</dbReference>
<sequence>MARMTDKKNTDGSDSGIDRRTFLKTSAGAAAAAGVGSAGMAATQEASAQSDTEEGWTASGSCWDCHQLCGQRVKIQDGKATELKGVDGHPRGSAGEGRDGTLCSKGHAQIEKAYDPYRIKEPHVRKNGELKKVSWDEALQEAADLFREFKDEHGPEKLMLMHGYDTDDMWTKLLMNIYGSPNKVGHTTICHGPWSDTWAWMGGVGRPWGDNKNAEYIINWGRNEMESFNGQWQPKGILDAKEKNDATLVTIDPRYTKTAQHSDTWIPIEPRADGALALAMGNVIIEEGLYDEEFVDNWTYGFEEYRQAVADKTPEWAEDETGVDAETIRKTAIGFAEAAPNCHISIWTGITNAGNGHKTAQNIHALNGLVGNLDRPGGHRFFKATVDLADPYGEAGVEFPANHEDVPQVLSDYEEYPFHHVRGLSYTVLPEAVQNGDATGLFAYWANPLKNSATQEWFDALDELDMIVAIDAYWNGMTRRADVVLPESSQLEKPMFGAGGPGSYSQRGWVTGSKAAIEPQWNTKPGFDILKGLSQKMGYGNYVPWDSKEEKINDALSGMGLTLDELDEKSFVFGDEYGYESWKDGGFNTATGKFEFVLDNVEAYVKAAEQAGVSTAPEYIPAGEFGQMPDDEYPLEFTDTFVEQISRGGDQTLDHSKELLAERWGLEHKDYRGNYLLINPEDADPRGIEDGNMVTVESPAGSISLMAHVTEGIKPGYVTTSWGWGEGSITPDEEGGNSMMLHSADQIEPVIGMADRHIKVEVTNGGEQ</sequence>
<dbReference type="SMART" id="SM00926">
    <property type="entry name" value="Molybdop_Fe4S4"/>
    <property type="match status" value="1"/>
</dbReference>
<dbReference type="GO" id="GO:0051536">
    <property type="term" value="F:iron-sulfur cluster binding"/>
    <property type="evidence" value="ECO:0007669"/>
    <property type="project" value="UniProtKB-KW"/>
</dbReference>
<dbReference type="Pfam" id="PF10518">
    <property type="entry name" value="TAT_signal"/>
    <property type="match status" value="1"/>
</dbReference>
<dbReference type="Pfam" id="PF01568">
    <property type="entry name" value="Molydop_binding"/>
    <property type="match status" value="1"/>
</dbReference>
<protein>
    <submittedName>
        <fullName evidence="9">Molybdopterin oxidoreductase</fullName>
    </submittedName>
</protein>
<evidence type="ECO:0000256" key="6">
    <source>
        <dbReference type="ARBA" id="ARBA00023014"/>
    </source>
</evidence>
<proteinExistence type="inferred from homology"/>
<gene>
    <name evidence="9" type="ORF">HLASF_1287</name>
</gene>
<evidence type="ECO:0000313" key="9">
    <source>
        <dbReference type="EMBL" id="AKH97773.1"/>
    </source>
</evidence>
<evidence type="ECO:0000256" key="3">
    <source>
        <dbReference type="ARBA" id="ARBA00022729"/>
    </source>
</evidence>
<feature type="compositionally biased region" description="Basic and acidic residues" evidence="7">
    <location>
        <begin position="80"/>
        <end position="90"/>
    </location>
</feature>